<reference evidence="1 2" key="1">
    <citation type="submission" date="2017-06" db="EMBL/GenBank/DDBJ databases">
        <title>Comparative genomic analysis of Ambrosia Fusariam Clade fungi.</title>
        <authorList>
            <person name="Stajich J.E."/>
            <person name="Carrillo J."/>
            <person name="Kijimoto T."/>
            <person name="Eskalen A."/>
            <person name="O'Donnell K."/>
            <person name="Kasson M."/>
        </authorList>
    </citation>
    <scope>NUCLEOTIDE SEQUENCE [LARGE SCALE GENOMIC DNA]</scope>
    <source>
        <strain evidence="1">UCR3666</strain>
    </source>
</reference>
<evidence type="ECO:0000313" key="1">
    <source>
        <dbReference type="EMBL" id="RMJ14119.1"/>
    </source>
</evidence>
<gene>
    <name evidence="1" type="ORF">CDV36_006213</name>
</gene>
<comment type="caution">
    <text evidence="1">The sequence shown here is derived from an EMBL/GenBank/DDBJ whole genome shotgun (WGS) entry which is preliminary data.</text>
</comment>
<sequence length="103" mass="11652">MLVPERSDMAWYSMASGTGPLNWGEQRLKRGLRLADEDTEPKTGLYIKGVVLVLARRGQADTVGYQEIPKLPRHMLAVLVLRLAATLRFRWTVGDLAAEQHRH</sequence>
<accession>A0A3M2S991</accession>
<keyword evidence="2" id="KW-1185">Reference proteome</keyword>
<evidence type="ECO:0000313" key="2">
    <source>
        <dbReference type="Proteomes" id="UP000277212"/>
    </source>
</evidence>
<dbReference type="Proteomes" id="UP000277212">
    <property type="component" value="Unassembled WGS sequence"/>
</dbReference>
<name>A0A3M2S991_9HYPO</name>
<organism evidence="1 2">
    <name type="scientific">Fusarium kuroshium</name>
    <dbReference type="NCBI Taxonomy" id="2010991"/>
    <lineage>
        <taxon>Eukaryota</taxon>
        <taxon>Fungi</taxon>
        <taxon>Dikarya</taxon>
        <taxon>Ascomycota</taxon>
        <taxon>Pezizomycotina</taxon>
        <taxon>Sordariomycetes</taxon>
        <taxon>Hypocreomycetidae</taxon>
        <taxon>Hypocreales</taxon>
        <taxon>Nectriaceae</taxon>
        <taxon>Fusarium</taxon>
        <taxon>Fusarium solani species complex</taxon>
    </lineage>
</organism>
<protein>
    <submittedName>
        <fullName evidence="1">Uncharacterized protein</fullName>
    </submittedName>
</protein>
<proteinExistence type="predicted"/>
<dbReference type="EMBL" id="NKUJ01000092">
    <property type="protein sequence ID" value="RMJ14119.1"/>
    <property type="molecule type" value="Genomic_DNA"/>
</dbReference>
<dbReference type="AlphaFoldDB" id="A0A3M2S991"/>